<dbReference type="AlphaFoldDB" id="A0A1M6CY70"/>
<gene>
    <name evidence="1" type="ORF">SAMN02745941_04153</name>
</gene>
<accession>A0A1M6CY70</accession>
<sequence>MIDLFRAFTTKEDFFYEGAFIAKIKYQQFQPKSDRETYENEIVKGNSRLCVINCNGYIDSEIAETLTVYLMMNVTVKDSAQAEIVEDTGTLWRNFSKEEIADFSHLVGDTNSIHLTENPVVQGMFILKELCDTTKANEIEVKYIHPVYGDTPVYIKHEGNLIKGYSNGRLCFQATLL</sequence>
<dbReference type="RefSeq" id="WP_021801153.1">
    <property type="nucleotide sequence ID" value="NZ_FQXU01000017.1"/>
</dbReference>
<proteinExistence type="predicted"/>
<evidence type="ECO:0000313" key="1">
    <source>
        <dbReference type="EMBL" id="SHI65972.1"/>
    </source>
</evidence>
<name>A0A1M6CY70_9CLOT</name>
<dbReference type="CDD" id="cd03441">
    <property type="entry name" value="R_hydratase_like"/>
    <property type="match status" value="1"/>
</dbReference>
<dbReference type="Proteomes" id="UP000184241">
    <property type="component" value="Unassembled WGS sequence"/>
</dbReference>
<dbReference type="SUPFAM" id="SSF54637">
    <property type="entry name" value="Thioesterase/thiol ester dehydrase-isomerase"/>
    <property type="match status" value="1"/>
</dbReference>
<dbReference type="InterPro" id="IPR029069">
    <property type="entry name" value="HotDog_dom_sf"/>
</dbReference>
<organism evidence="1 2">
    <name type="scientific">Clostridium intestinale DSM 6191</name>
    <dbReference type="NCBI Taxonomy" id="1121320"/>
    <lineage>
        <taxon>Bacteria</taxon>
        <taxon>Bacillati</taxon>
        <taxon>Bacillota</taxon>
        <taxon>Clostridia</taxon>
        <taxon>Eubacteriales</taxon>
        <taxon>Clostridiaceae</taxon>
        <taxon>Clostridium</taxon>
    </lineage>
</organism>
<reference evidence="1 2" key="1">
    <citation type="submission" date="2016-11" db="EMBL/GenBank/DDBJ databases">
        <authorList>
            <person name="Jaros S."/>
            <person name="Januszkiewicz K."/>
            <person name="Wedrychowicz H."/>
        </authorList>
    </citation>
    <scope>NUCLEOTIDE SEQUENCE [LARGE SCALE GENOMIC DNA]</scope>
    <source>
        <strain evidence="1 2">DSM 6191</strain>
    </source>
</reference>
<evidence type="ECO:0008006" key="3">
    <source>
        <dbReference type="Google" id="ProtNLM"/>
    </source>
</evidence>
<evidence type="ECO:0000313" key="2">
    <source>
        <dbReference type="Proteomes" id="UP000184241"/>
    </source>
</evidence>
<protein>
    <recommendedName>
        <fullName evidence="3">MaoC like domain-containing protein</fullName>
    </recommendedName>
</protein>
<dbReference type="EMBL" id="FQXU01000017">
    <property type="protein sequence ID" value="SHI65972.1"/>
    <property type="molecule type" value="Genomic_DNA"/>
</dbReference>